<evidence type="ECO:0000313" key="1">
    <source>
        <dbReference type="EMBL" id="KAK6735591.1"/>
    </source>
</evidence>
<accession>A0ABR1CAT1</accession>
<organism evidence="1 2">
    <name type="scientific">Necator americanus</name>
    <name type="common">Human hookworm</name>
    <dbReference type="NCBI Taxonomy" id="51031"/>
    <lineage>
        <taxon>Eukaryota</taxon>
        <taxon>Metazoa</taxon>
        <taxon>Ecdysozoa</taxon>
        <taxon>Nematoda</taxon>
        <taxon>Chromadorea</taxon>
        <taxon>Rhabditida</taxon>
        <taxon>Rhabditina</taxon>
        <taxon>Rhabditomorpha</taxon>
        <taxon>Strongyloidea</taxon>
        <taxon>Ancylostomatidae</taxon>
        <taxon>Bunostominae</taxon>
        <taxon>Necator</taxon>
    </lineage>
</organism>
<proteinExistence type="predicted"/>
<name>A0ABR1CAT1_NECAM</name>
<gene>
    <name evidence="1" type="primary">Necator_chrII.g6461</name>
    <name evidence="1" type="ORF">RB195_018668</name>
</gene>
<keyword evidence="2" id="KW-1185">Reference proteome</keyword>
<protein>
    <submittedName>
        <fullName evidence="1">Uncharacterized protein</fullName>
    </submittedName>
</protein>
<dbReference type="Proteomes" id="UP001303046">
    <property type="component" value="Unassembled WGS sequence"/>
</dbReference>
<reference evidence="1 2" key="1">
    <citation type="submission" date="2023-08" db="EMBL/GenBank/DDBJ databases">
        <title>A Necator americanus chromosomal reference genome.</title>
        <authorList>
            <person name="Ilik V."/>
            <person name="Petrzelkova K.J."/>
            <person name="Pardy F."/>
            <person name="Fuh T."/>
            <person name="Niatou-Singa F.S."/>
            <person name="Gouil Q."/>
            <person name="Baker L."/>
            <person name="Ritchie M.E."/>
            <person name="Jex A.R."/>
            <person name="Gazzola D."/>
            <person name="Li H."/>
            <person name="Toshio Fujiwara R."/>
            <person name="Zhan B."/>
            <person name="Aroian R.V."/>
            <person name="Pafco B."/>
            <person name="Schwarz E.M."/>
        </authorList>
    </citation>
    <scope>NUCLEOTIDE SEQUENCE [LARGE SCALE GENOMIC DNA]</scope>
    <source>
        <strain evidence="1 2">Aroian</strain>
        <tissue evidence="1">Whole animal</tissue>
    </source>
</reference>
<comment type="caution">
    <text evidence="1">The sequence shown here is derived from an EMBL/GenBank/DDBJ whole genome shotgun (WGS) entry which is preliminary data.</text>
</comment>
<dbReference type="EMBL" id="JAVFWL010000002">
    <property type="protein sequence ID" value="KAK6735591.1"/>
    <property type="molecule type" value="Genomic_DNA"/>
</dbReference>
<evidence type="ECO:0000313" key="2">
    <source>
        <dbReference type="Proteomes" id="UP001303046"/>
    </source>
</evidence>
<sequence>MHRSKCDFDMLLPQLQLFDAVKAMAVRNMSTRALNTKEVDLFQCGRLQAETEWAGIRSEVAKQAFLNVHKGIASDSPYLKQLHNDAKVYMISDELHADVHNLEEGMVSEAPFVVEAAEILRSYDETTKCEEDLDGEILDKEIEVLRLQLQSAKLRNNEIRNVNVRLNNIASTLDKNETSVRVFKHQILYSPLSLCT</sequence>